<sequence length="146" mass="17875">MNQKYINKIKIKLIQNGFLKTEPTLNNETRFFIYEYAPKLKSKYRLINTFIGNWEFQREVIFLNRGECWERFKIIKLYPNLKQYFFSDIKKFCKYFKIEITKKQCERNPYEWDRYNMLTGERTYGIKQRGVAVSIEDKHTPLLSLV</sequence>
<protein>
    <submittedName>
        <fullName evidence="1">Uncharacterized protein</fullName>
    </submittedName>
</protein>
<gene>
    <name evidence="1" type="ORF">LCGC14_2059740</name>
</gene>
<comment type="caution">
    <text evidence="1">The sequence shown here is derived from an EMBL/GenBank/DDBJ whole genome shotgun (WGS) entry which is preliminary data.</text>
</comment>
<name>A0A0F9H016_9ZZZZ</name>
<proteinExistence type="predicted"/>
<accession>A0A0F9H016</accession>
<dbReference type="AlphaFoldDB" id="A0A0F9H016"/>
<dbReference type="EMBL" id="LAZR01024494">
    <property type="protein sequence ID" value="KKL74950.1"/>
    <property type="molecule type" value="Genomic_DNA"/>
</dbReference>
<reference evidence="1" key="1">
    <citation type="journal article" date="2015" name="Nature">
        <title>Complex archaea that bridge the gap between prokaryotes and eukaryotes.</title>
        <authorList>
            <person name="Spang A."/>
            <person name="Saw J.H."/>
            <person name="Jorgensen S.L."/>
            <person name="Zaremba-Niedzwiedzka K."/>
            <person name="Martijn J."/>
            <person name="Lind A.E."/>
            <person name="van Eijk R."/>
            <person name="Schleper C."/>
            <person name="Guy L."/>
            <person name="Ettema T.J."/>
        </authorList>
    </citation>
    <scope>NUCLEOTIDE SEQUENCE</scope>
</reference>
<evidence type="ECO:0000313" key="1">
    <source>
        <dbReference type="EMBL" id="KKL74950.1"/>
    </source>
</evidence>
<organism evidence="1">
    <name type="scientific">marine sediment metagenome</name>
    <dbReference type="NCBI Taxonomy" id="412755"/>
    <lineage>
        <taxon>unclassified sequences</taxon>
        <taxon>metagenomes</taxon>
        <taxon>ecological metagenomes</taxon>
    </lineage>
</organism>